<sequence>MVAAAKAGQMAEARSEALAMREDLEWRRFGGKELGDTVSVECGYLLGHGISSGNLAAA</sequence>
<proteinExistence type="predicted"/>
<organism evidence="1 2">
    <name type="scientific">Aminobacter aminovorans</name>
    <name type="common">Chelatobacter heintzii</name>
    <dbReference type="NCBI Taxonomy" id="83263"/>
    <lineage>
        <taxon>Bacteria</taxon>
        <taxon>Pseudomonadati</taxon>
        <taxon>Pseudomonadota</taxon>
        <taxon>Alphaproteobacteria</taxon>
        <taxon>Hyphomicrobiales</taxon>
        <taxon>Phyllobacteriaceae</taxon>
        <taxon>Aminobacter</taxon>
    </lineage>
</organism>
<reference evidence="1 2" key="1">
    <citation type="submission" date="2020-08" db="EMBL/GenBank/DDBJ databases">
        <title>Genomic Encyclopedia of Type Strains, Phase IV (KMG-IV): sequencing the most valuable type-strain genomes for metagenomic binning, comparative biology and taxonomic classification.</title>
        <authorList>
            <person name="Goeker M."/>
        </authorList>
    </citation>
    <scope>NUCLEOTIDE SEQUENCE [LARGE SCALE GENOMIC DNA]</scope>
    <source>
        <strain evidence="1 2">DSM 10368</strain>
    </source>
</reference>
<dbReference type="EMBL" id="JACICB010000012">
    <property type="protein sequence ID" value="MBB3707066.1"/>
    <property type="molecule type" value="Genomic_DNA"/>
</dbReference>
<keyword evidence="2" id="KW-1185">Reference proteome</keyword>
<dbReference type="Proteomes" id="UP000577697">
    <property type="component" value="Unassembled WGS sequence"/>
</dbReference>
<protein>
    <submittedName>
        <fullName evidence="1">Uncharacterized protein</fullName>
    </submittedName>
</protein>
<evidence type="ECO:0000313" key="2">
    <source>
        <dbReference type="Proteomes" id="UP000577697"/>
    </source>
</evidence>
<comment type="caution">
    <text evidence="1">The sequence shown here is derived from an EMBL/GenBank/DDBJ whole genome shotgun (WGS) entry which is preliminary data.</text>
</comment>
<name>A0ABR6H9F7_AMIAI</name>
<gene>
    <name evidence="1" type="ORF">FHS67_003394</name>
</gene>
<dbReference type="RefSeq" id="WP_246790361.1">
    <property type="nucleotide sequence ID" value="NZ_CP015005.1"/>
</dbReference>
<accession>A0ABR6H9F7</accession>
<evidence type="ECO:0000313" key="1">
    <source>
        <dbReference type="EMBL" id="MBB3707066.1"/>
    </source>
</evidence>